<comment type="function">
    <text evidence="2">Antitoxin component of a type II toxin-antitoxin (TA) system.</text>
</comment>
<comment type="similarity">
    <text evidence="1 2">Belongs to the phD/YefM antitoxin family.</text>
</comment>
<dbReference type="InterPro" id="IPR006442">
    <property type="entry name" value="Antitoxin_Phd/YefM"/>
</dbReference>
<keyword evidence="4" id="KW-1185">Reference proteome</keyword>
<evidence type="ECO:0000256" key="1">
    <source>
        <dbReference type="ARBA" id="ARBA00009981"/>
    </source>
</evidence>
<dbReference type="Pfam" id="PF02604">
    <property type="entry name" value="PhdYeFM_antitox"/>
    <property type="match status" value="1"/>
</dbReference>
<dbReference type="EMBL" id="JBHSBA010000006">
    <property type="protein sequence ID" value="MFC4126101.1"/>
    <property type="molecule type" value="Genomic_DNA"/>
</dbReference>
<dbReference type="InterPro" id="IPR036165">
    <property type="entry name" value="YefM-like_sf"/>
</dbReference>
<name>A0ABV8L5C5_9NOCA</name>
<sequence length="92" mass="9734">MDDQLSIREARAQLPAVVTSAARDGHITVITRAGEPAAALIPMFMLAKLEEWEDEQLGRIADEAVAEGGEPANLTIGQMMDEILTAGSQGTA</sequence>
<dbReference type="SUPFAM" id="SSF143120">
    <property type="entry name" value="YefM-like"/>
    <property type="match status" value="1"/>
</dbReference>
<evidence type="ECO:0000313" key="3">
    <source>
        <dbReference type="EMBL" id="MFC4126101.1"/>
    </source>
</evidence>
<proteinExistence type="inferred from homology"/>
<gene>
    <name evidence="3" type="ORF">ACFOW8_14290</name>
</gene>
<dbReference type="Gene3D" id="3.40.1620.10">
    <property type="entry name" value="YefM-like domain"/>
    <property type="match status" value="1"/>
</dbReference>
<organism evidence="3 4">
    <name type="scientific">Nocardia rhizosphaerae</name>
    <dbReference type="NCBI Taxonomy" id="1691571"/>
    <lineage>
        <taxon>Bacteria</taxon>
        <taxon>Bacillati</taxon>
        <taxon>Actinomycetota</taxon>
        <taxon>Actinomycetes</taxon>
        <taxon>Mycobacteriales</taxon>
        <taxon>Nocardiaceae</taxon>
        <taxon>Nocardia</taxon>
    </lineage>
</organism>
<dbReference type="Proteomes" id="UP001595767">
    <property type="component" value="Unassembled WGS sequence"/>
</dbReference>
<evidence type="ECO:0000313" key="4">
    <source>
        <dbReference type="Proteomes" id="UP001595767"/>
    </source>
</evidence>
<comment type="caution">
    <text evidence="3">The sequence shown here is derived from an EMBL/GenBank/DDBJ whole genome shotgun (WGS) entry which is preliminary data.</text>
</comment>
<accession>A0ABV8L5C5</accession>
<reference evidence="4" key="1">
    <citation type="journal article" date="2019" name="Int. J. Syst. Evol. Microbiol.">
        <title>The Global Catalogue of Microorganisms (GCM) 10K type strain sequencing project: providing services to taxonomists for standard genome sequencing and annotation.</title>
        <authorList>
            <consortium name="The Broad Institute Genomics Platform"/>
            <consortium name="The Broad Institute Genome Sequencing Center for Infectious Disease"/>
            <person name="Wu L."/>
            <person name="Ma J."/>
        </authorList>
    </citation>
    <scope>NUCLEOTIDE SEQUENCE [LARGE SCALE GENOMIC DNA]</scope>
    <source>
        <strain evidence="4">CGMCC 4.7204</strain>
    </source>
</reference>
<dbReference type="NCBIfam" id="TIGR01552">
    <property type="entry name" value="phd_fam"/>
    <property type="match status" value="1"/>
</dbReference>
<dbReference type="RefSeq" id="WP_378551077.1">
    <property type="nucleotide sequence ID" value="NZ_JBHSBA010000006.1"/>
</dbReference>
<evidence type="ECO:0000256" key="2">
    <source>
        <dbReference type="RuleBase" id="RU362080"/>
    </source>
</evidence>
<protein>
    <recommendedName>
        <fullName evidence="2">Antitoxin</fullName>
    </recommendedName>
</protein>